<dbReference type="EMBL" id="BMAU01021390">
    <property type="protein sequence ID" value="GFY30088.1"/>
    <property type="molecule type" value="Genomic_DNA"/>
</dbReference>
<keyword evidence="2" id="KW-1185">Reference proteome</keyword>
<sequence>MALHIRIRCPYAPKLKLRLSFNCVRYQSADSHEDRLRPHSRQLYRYYEVKDNVLKASVSITVQQSMTKGIMYW</sequence>
<evidence type="ECO:0000313" key="1">
    <source>
        <dbReference type="EMBL" id="GFY30088.1"/>
    </source>
</evidence>
<gene>
    <name evidence="1" type="ORF">TNCV_4074011</name>
</gene>
<dbReference type="AlphaFoldDB" id="A0A8X6W883"/>
<evidence type="ECO:0000313" key="2">
    <source>
        <dbReference type="Proteomes" id="UP000887159"/>
    </source>
</evidence>
<proteinExistence type="predicted"/>
<protein>
    <submittedName>
        <fullName evidence="1">Uncharacterized protein</fullName>
    </submittedName>
</protein>
<reference evidence="1" key="1">
    <citation type="submission" date="2020-08" db="EMBL/GenBank/DDBJ databases">
        <title>Multicomponent nature underlies the extraordinary mechanical properties of spider dragline silk.</title>
        <authorList>
            <person name="Kono N."/>
            <person name="Nakamura H."/>
            <person name="Mori M."/>
            <person name="Yoshida Y."/>
            <person name="Ohtoshi R."/>
            <person name="Malay A.D."/>
            <person name="Moran D.A.P."/>
            <person name="Tomita M."/>
            <person name="Numata K."/>
            <person name="Arakawa K."/>
        </authorList>
    </citation>
    <scope>NUCLEOTIDE SEQUENCE</scope>
</reference>
<dbReference type="Proteomes" id="UP000887159">
    <property type="component" value="Unassembled WGS sequence"/>
</dbReference>
<comment type="caution">
    <text evidence="1">The sequence shown here is derived from an EMBL/GenBank/DDBJ whole genome shotgun (WGS) entry which is preliminary data.</text>
</comment>
<name>A0A8X6W883_TRICX</name>
<organism evidence="1 2">
    <name type="scientific">Trichonephila clavipes</name>
    <name type="common">Golden silk orbweaver</name>
    <name type="synonym">Nephila clavipes</name>
    <dbReference type="NCBI Taxonomy" id="2585209"/>
    <lineage>
        <taxon>Eukaryota</taxon>
        <taxon>Metazoa</taxon>
        <taxon>Ecdysozoa</taxon>
        <taxon>Arthropoda</taxon>
        <taxon>Chelicerata</taxon>
        <taxon>Arachnida</taxon>
        <taxon>Araneae</taxon>
        <taxon>Araneomorphae</taxon>
        <taxon>Entelegynae</taxon>
        <taxon>Araneoidea</taxon>
        <taxon>Nephilidae</taxon>
        <taxon>Trichonephila</taxon>
    </lineage>
</organism>
<accession>A0A8X6W883</accession>